<evidence type="ECO:0000256" key="6">
    <source>
        <dbReference type="SAM" id="SignalP"/>
    </source>
</evidence>
<dbReference type="GO" id="GO:0006508">
    <property type="term" value="P:proteolysis"/>
    <property type="evidence" value="ECO:0007669"/>
    <property type="project" value="UniProtKB-KW"/>
</dbReference>
<keyword evidence="6" id="KW-0732">Signal</keyword>
<evidence type="ECO:0000313" key="8">
    <source>
        <dbReference type="EMBL" id="QMT39847.1"/>
    </source>
</evidence>
<feature type="compositionally biased region" description="Low complexity" evidence="5">
    <location>
        <begin position="45"/>
        <end position="63"/>
    </location>
</feature>
<evidence type="ECO:0000313" key="9">
    <source>
        <dbReference type="Proteomes" id="UP000514752"/>
    </source>
</evidence>
<organism evidence="8 9">
    <name type="scientific">Neisseria shayeganii</name>
    <dbReference type="NCBI Taxonomy" id="607712"/>
    <lineage>
        <taxon>Bacteria</taxon>
        <taxon>Pseudomonadati</taxon>
        <taxon>Pseudomonadota</taxon>
        <taxon>Betaproteobacteria</taxon>
        <taxon>Neisseriales</taxon>
        <taxon>Neisseriaceae</taxon>
        <taxon>Neisseria</taxon>
    </lineage>
</organism>
<evidence type="ECO:0000259" key="7">
    <source>
        <dbReference type="PROSITE" id="PS51935"/>
    </source>
</evidence>
<feature type="chain" id="PRO_5027654019" evidence="6">
    <location>
        <begin position="26"/>
        <end position="195"/>
    </location>
</feature>
<dbReference type="PROSITE" id="PS51935">
    <property type="entry name" value="NLPC_P60"/>
    <property type="match status" value="1"/>
</dbReference>
<dbReference type="Gene3D" id="3.90.1720.10">
    <property type="entry name" value="endopeptidase domain like (from Nostoc punctiforme)"/>
    <property type="match status" value="1"/>
</dbReference>
<dbReference type="InterPro" id="IPR038765">
    <property type="entry name" value="Papain-like_cys_pep_sf"/>
</dbReference>
<dbReference type="EMBL" id="CP059567">
    <property type="protein sequence ID" value="QMT39847.1"/>
    <property type="molecule type" value="Genomic_DNA"/>
</dbReference>
<evidence type="ECO:0000256" key="1">
    <source>
        <dbReference type="ARBA" id="ARBA00007074"/>
    </source>
</evidence>
<dbReference type="PANTHER" id="PTHR47053">
    <property type="entry name" value="MUREIN DD-ENDOPEPTIDASE MEPH-RELATED"/>
    <property type="match status" value="1"/>
</dbReference>
<keyword evidence="2" id="KW-0645">Protease</keyword>
<protein>
    <submittedName>
        <fullName evidence="8">C40 family peptidase</fullName>
    </submittedName>
</protein>
<evidence type="ECO:0000256" key="4">
    <source>
        <dbReference type="ARBA" id="ARBA00022807"/>
    </source>
</evidence>
<keyword evidence="3" id="KW-0378">Hydrolase</keyword>
<dbReference type="GO" id="GO:0008234">
    <property type="term" value="F:cysteine-type peptidase activity"/>
    <property type="evidence" value="ECO:0007669"/>
    <property type="project" value="UniProtKB-KW"/>
</dbReference>
<dbReference type="InterPro" id="IPR000064">
    <property type="entry name" value="NLP_P60_dom"/>
</dbReference>
<evidence type="ECO:0000256" key="3">
    <source>
        <dbReference type="ARBA" id="ARBA00022801"/>
    </source>
</evidence>
<keyword evidence="4" id="KW-0788">Thiol protease</keyword>
<dbReference type="InterPro" id="IPR051202">
    <property type="entry name" value="Peptidase_C40"/>
</dbReference>
<evidence type="ECO:0000256" key="5">
    <source>
        <dbReference type="SAM" id="MobiDB-lite"/>
    </source>
</evidence>
<dbReference type="Pfam" id="PF00877">
    <property type="entry name" value="NLPC_P60"/>
    <property type="match status" value="1"/>
</dbReference>
<proteinExistence type="inferred from homology"/>
<name>A0A7D7SH76_9NEIS</name>
<feature type="region of interest" description="Disordered" evidence="5">
    <location>
        <begin position="43"/>
        <end position="63"/>
    </location>
</feature>
<gene>
    <name evidence="8" type="ORF">H3L94_08220</name>
</gene>
<reference evidence="8 9" key="1">
    <citation type="submission" date="2020-07" db="EMBL/GenBank/DDBJ databases">
        <title>Genomic diversity of species in the Neisseriaceae family.</title>
        <authorList>
            <person name="Vincent A.T."/>
            <person name="Bernet E."/>
            <person name="Veyrier F.J."/>
        </authorList>
    </citation>
    <scope>NUCLEOTIDE SEQUENCE [LARGE SCALE GENOMIC DNA]</scope>
    <source>
        <strain evidence="8 9">DSM 22244</strain>
    </source>
</reference>
<dbReference type="PANTHER" id="PTHR47053:SF1">
    <property type="entry name" value="MUREIN DD-ENDOPEPTIDASE MEPH-RELATED"/>
    <property type="match status" value="1"/>
</dbReference>
<dbReference type="RefSeq" id="WP_182121623.1">
    <property type="nucleotide sequence ID" value="NZ_CP059567.1"/>
</dbReference>
<feature type="signal peptide" evidence="6">
    <location>
        <begin position="1"/>
        <end position="25"/>
    </location>
</feature>
<dbReference type="SUPFAM" id="SSF54001">
    <property type="entry name" value="Cysteine proteinases"/>
    <property type="match status" value="1"/>
</dbReference>
<comment type="similarity">
    <text evidence="1">Belongs to the peptidase C40 family.</text>
</comment>
<sequence length="195" mass="21239">MNRIKQIGRWALTVCLLGWSVSAWAAPEGLDSDALDRLIRERTGSSQAPASSAPAPQQSAAPADEAGDLIMNAMSLIGVSYRFGGNSPTQGLDCSGFMQYIFRRSMGITLPRTSAEMARVGQQVDRANLKPGDMVFFRTAGGGRISHVGMYIGNDRFIHAPRTGKDIEITSLSSRYWSSKYATARRVSRSGRFTQ</sequence>
<evidence type="ECO:0000256" key="2">
    <source>
        <dbReference type="ARBA" id="ARBA00022670"/>
    </source>
</evidence>
<dbReference type="AlphaFoldDB" id="A0A7D7SH76"/>
<accession>A0A7D7SH76</accession>
<dbReference type="Proteomes" id="UP000514752">
    <property type="component" value="Chromosome"/>
</dbReference>
<dbReference type="KEGG" id="nsg:H3L94_08220"/>
<feature type="domain" description="NlpC/P60" evidence="7">
    <location>
        <begin position="63"/>
        <end position="188"/>
    </location>
</feature>